<dbReference type="Proteomes" id="UP000002892">
    <property type="component" value="Chromosome"/>
</dbReference>
<gene>
    <name evidence="2" type="ordered locus">Desaci_3350</name>
</gene>
<protein>
    <submittedName>
        <fullName evidence="2">Stage III sporulation protein AF (Spore_III_AF)</fullName>
    </submittedName>
</protein>
<dbReference type="HOGENOM" id="CLU_094201_0_1_9"/>
<reference evidence="2 3" key="1">
    <citation type="journal article" date="2012" name="J. Bacteriol.">
        <title>Complete genome sequences of Desulfosporosinus orientis DSM765T, Desulfosporosinus youngiae DSM17734T, Desulfosporosinus meridiei DSM13257T, and Desulfosporosinus acidiphilus DSM22704T.</title>
        <authorList>
            <person name="Pester M."/>
            <person name="Brambilla E."/>
            <person name="Alazard D."/>
            <person name="Rattei T."/>
            <person name="Weinmaier T."/>
            <person name="Han J."/>
            <person name="Lucas S."/>
            <person name="Lapidus A."/>
            <person name="Cheng J.F."/>
            <person name="Goodwin L."/>
            <person name="Pitluck S."/>
            <person name="Peters L."/>
            <person name="Ovchinnikova G."/>
            <person name="Teshima H."/>
            <person name="Detter J.C."/>
            <person name="Han C.S."/>
            <person name="Tapia R."/>
            <person name="Land M.L."/>
            <person name="Hauser L."/>
            <person name="Kyrpides N.C."/>
            <person name="Ivanova N.N."/>
            <person name="Pagani I."/>
            <person name="Huntmann M."/>
            <person name="Wei C.L."/>
            <person name="Davenport K.W."/>
            <person name="Daligault H."/>
            <person name="Chain P.S."/>
            <person name="Chen A."/>
            <person name="Mavromatis K."/>
            <person name="Markowitz V."/>
            <person name="Szeto E."/>
            <person name="Mikhailova N."/>
            <person name="Pati A."/>
            <person name="Wagner M."/>
            <person name="Woyke T."/>
            <person name="Ollivier B."/>
            <person name="Klenk H.P."/>
            <person name="Spring S."/>
            <person name="Loy A."/>
        </authorList>
    </citation>
    <scope>NUCLEOTIDE SEQUENCE [LARGE SCALE GENOMIC DNA]</scope>
    <source>
        <strain evidence="3">DSM 22704 / JCM 16185 / SJ4</strain>
    </source>
</reference>
<dbReference type="KEGG" id="dai:Desaci_3350"/>
<evidence type="ECO:0000313" key="2">
    <source>
        <dbReference type="EMBL" id="AFM42245.1"/>
    </source>
</evidence>
<dbReference type="AlphaFoldDB" id="I4D8X1"/>
<accession>I4D8X1</accession>
<dbReference type="STRING" id="646529.Desaci_3350"/>
<evidence type="ECO:0000313" key="3">
    <source>
        <dbReference type="Proteomes" id="UP000002892"/>
    </source>
</evidence>
<keyword evidence="1" id="KW-1133">Transmembrane helix</keyword>
<keyword evidence="1" id="KW-0472">Membrane</keyword>
<name>I4D8X1_DESAJ</name>
<dbReference type="EMBL" id="CP003639">
    <property type="protein sequence ID" value="AFM42245.1"/>
    <property type="molecule type" value="Genomic_DNA"/>
</dbReference>
<feature type="transmembrane region" description="Helical" evidence="1">
    <location>
        <begin position="37"/>
        <end position="58"/>
    </location>
</feature>
<keyword evidence="1" id="KW-0812">Transmembrane</keyword>
<sequence>MQTLQNLVRNLAFILLVATFLEMLLPNKSMRSFVQMVMGLFVISAVLAPITSFLHVPLTMEVPAWSTVVPQDLPTIAEGQGINVGRDAVQGQYRQILENQVQALALGTKGVKSAVVDIDFVDGGGGITDQPKISNIKVTLTPDNAEIQSVQPIKIGSESVAESQSTRCEEVRDKISTLMSLSKELIHVQEH</sequence>
<dbReference type="OrthoDB" id="1681124at2"/>
<dbReference type="Pfam" id="PF09581">
    <property type="entry name" value="Spore_III_AF"/>
    <property type="match status" value="1"/>
</dbReference>
<organism evidence="2 3">
    <name type="scientific">Desulfosporosinus acidiphilus (strain DSM 22704 / JCM 16185 / SJ4)</name>
    <dbReference type="NCBI Taxonomy" id="646529"/>
    <lineage>
        <taxon>Bacteria</taxon>
        <taxon>Bacillati</taxon>
        <taxon>Bacillota</taxon>
        <taxon>Clostridia</taxon>
        <taxon>Eubacteriales</taxon>
        <taxon>Desulfitobacteriaceae</taxon>
        <taxon>Desulfosporosinus</taxon>
    </lineage>
</organism>
<keyword evidence="3" id="KW-1185">Reference proteome</keyword>
<dbReference type="eggNOG" id="ENOG5032R4I">
    <property type="taxonomic scope" value="Bacteria"/>
</dbReference>
<proteinExistence type="predicted"/>
<evidence type="ECO:0000256" key="1">
    <source>
        <dbReference type="SAM" id="Phobius"/>
    </source>
</evidence>
<feature type="transmembrane region" description="Helical" evidence="1">
    <location>
        <begin position="6"/>
        <end position="25"/>
    </location>
</feature>
<dbReference type="InterPro" id="IPR014245">
    <property type="entry name" value="Spore_III_AF"/>
</dbReference>